<dbReference type="GO" id="GO:0019867">
    <property type="term" value="C:outer membrane"/>
    <property type="evidence" value="ECO:0007669"/>
    <property type="project" value="InterPro"/>
</dbReference>
<keyword evidence="5" id="KW-0998">Cell outer membrane</keyword>
<dbReference type="HOGENOM" id="CLU_010929_0_0_10"/>
<evidence type="ECO:0000256" key="5">
    <source>
        <dbReference type="ARBA" id="ARBA00023237"/>
    </source>
</evidence>
<dbReference type="AlphaFoldDB" id="L1NJA2"/>
<comment type="subcellular location">
    <subcellularLocation>
        <location evidence="1">Membrane</location>
    </subcellularLocation>
</comment>
<sequence>MRVSGNIFNSLWPRRKQVAEAAVAIVVMLLCSCSATKFVPNGEHLLAKVELKADQKGFNAAPLMPYVQQKPNSKWFSLFKIPLGIYALSGRDTSRWVNRVLQNIGERPVIYNAQQAQNSCADLQTTLQGMGYMSGWAELKTKKKGKRLKAVYVIHPGERYHIGSVDYDIQDSSIARILRTDNTKYQGLKTGEPFTLARLEEERSRIVRILADSGYFRFHKDFIMYGADSVSGTREVDLMLHLLRYRAEGSTHEEPHPRYTVNSVNFLSNDSNKVHLRPRVLRRSTAIRVGAPFSASDLQRTYNNFARMQAVRYTHIKFRQQPDTTLLDCDITISTNKPSSISFQPEGTNTAGDLGAAASVTYENRNLFRGSELLSVQLRAAYEAITGLEGYQNKDYQEYGVETKLAFPRFLAPFLSRAFRRRSVATSEVSVSWNLQNRPEFHRRVFSTAWRYRWNEPKHHIAYRFDLFDLNYVYMPWISSTFKHDYLDSVSNRNAILRYNYEDLFILRTGFGITFNDGENAVRANIELAGNFLNGVSKLLNMEKNANGRYTFINIAYAQYVKFDVDFTRLFQFDQRNSLAFHVGFGVAYPYGNSTILPFEKRYFAGGANSVRGWRVRELGPGSFKGTDGRIDFINQTGDMKLDLNLEYRTFLGWKLHGAAFIDAGNIWTLRSYAEQPGGQFKFDKFYQQIAVAYGLGLRLNFDYFILRFDVGMKAINPAYETSRDHYPLVHPNFKRDFAFHFAVGLPF</sequence>
<comment type="caution">
    <text evidence="7">The sequence shown here is derived from an EMBL/GenBank/DDBJ whole genome shotgun (WGS) entry which is preliminary data.</text>
</comment>
<dbReference type="Proteomes" id="UP000010433">
    <property type="component" value="Unassembled WGS sequence"/>
</dbReference>
<gene>
    <name evidence="7" type="ORF">HMPREF9151_00433</name>
</gene>
<evidence type="ECO:0000259" key="6">
    <source>
        <dbReference type="Pfam" id="PF01103"/>
    </source>
</evidence>
<evidence type="ECO:0000256" key="1">
    <source>
        <dbReference type="ARBA" id="ARBA00004370"/>
    </source>
</evidence>
<dbReference type="Gene3D" id="2.40.160.50">
    <property type="entry name" value="membrane protein fhac: a member of the omp85/tpsb transporter family"/>
    <property type="match status" value="1"/>
</dbReference>
<protein>
    <submittedName>
        <fullName evidence="7">Outer membrane protein, OMP85 family</fullName>
    </submittedName>
</protein>
<dbReference type="PROSITE" id="PS51257">
    <property type="entry name" value="PROKAR_LIPOPROTEIN"/>
    <property type="match status" value="1"/>
</dbReference>
<organism evidence="7 8">
    <name type="scientific">Hoylesella saccharolytica F0055</name>
    <dbReference type="NCBI Taxonomy" id="1127699"/>
    <lineage>
        <taxon>Bacteria</taxon>
        <taxon>Pseudomonadati</taxon>
        <taxon>Bacteroidota</taxon>
        <taxon>Bacteroidia</taxon>
        <taxon>Bacteroidales</taxon>
        <taxon>Prevotellaceae</taxon>
        <taxon>Hoylesella</taxon>
    </lineage>
</organism>
<dbReference type="Gene3D" id="3.10.20.310">
    <property type="entry name" value="membrane protein fhac"/>
    <property type="match status" value="1"/>
</dbReference>
<keyword evidence="3" id="KW-0732">Signal</keyword>
<evidence type="ECO:0000313" key="7">
    <source>
        <dbReference type="EMBL" id="EKY03277.1"/>
    </source>
</evidence>
<dbReference type="Pfam" id="PF01103">
    <property type="entry name" value="Omp85"/>
    <property type="match status" value="1"/>
</dbReference>
<accession>L1NJA2</accession>
<evidence type="ECO:0000256" key="2">
    <source>
        <dbReference type="ARBA" id="ARBA00022692"/>
    </source>
</evidence>
<feature type="domain" description="Bacterial surface antigen (D15)" evidence="6">
    <location>
        <begin position="558"/>
        <end position="746"/>
    </location>
</feature>
<evidence type="ECO:0000256" key="4">
    <source>
        <dbReference type="ARBA" id="ARBA00023136"/>
    </source>
</evidence>
<evidence type="ECO:0000313" key="8">
    <source>
        <dbReference type="Proteomes" id="UP000010433"/>
    </source>
</evidence>
<dbReference type="PANTHER" id="PTHR12815:SF47">
    <property type="entry name" value="TRANSLOCATION AND ASSEMBLY MODULE SUBUNIT TAMA"/>
    <property type="match status" value="1"/>
</dbReference>
<evidence type="ECO:0000256" key="3">
    <source>
        <dbReference type="ARBA" id="ARBA00022729"/>
    </source>
</evidence>
<dbReference type="EMBL" id="AMEP01000039">
    <property type="protein sequence ID" value="EKY03277.1"/>
    <property type="molecule type" value="Genomic_DNA"/>
</dbReference>
<reference evidence="7 8" key="1">
    <citation type="submission" date="2012-05" db="EMBL/GenBank/DDBJ databases">
        <authorList>
            <person name="Weinstock G."/>
            <person name="Sodergren E."/>
            <person name="Lobos E.A."/>
            <person name="Fulton L."/>
            <person name="Fulton R."/>
            <person name="Courtney L."/>
            <person name="Fronick C."/>
            <person name="O'Laughlin M."/>
            <person name="Godfrey J."/>
            <person name="Wilson R.M."/>
            <person name="Miner T."/>
            <person name="Farmer C."/>
            <person name="Delehaunty K."/>
            <person name="Cordes M."/>
            <person name="Minx P."/>
            <person name="Tomlinson C."/>
            <person name="Chen J."/>
            <person name="Wollam A."/>
            <person name="Pepin K.H."/>
            <person name="Bhonagiri V."/>
            <person name="Zhang X."/>
            <person name="Suruliraj S."/>
            <person name="Warren W."/>
            <person name="Mitreva M."/>
            <person name="Mardis E.R."/>
            <person name="Wilson R.K."/>
        </authorList>
    </citation>
    <scope>NUCLEOTIDE SEQUENCE [LARGE SCALE GENOMIC DNA]</scope>
    <source>
        <strain evidence="7 8">F0055</strain>
    </source>
</reference>
<dbReference type="PATRIC" id="fig|1127699.3.peg.396"/>
<name>L1NJA2_9BACT</name>
<dbReference type="InterPro" id="IPR000184">
    <property type="entry name" value="Bac_surfAg_D15"/>
</dbReference>
<proteinExistence type="predicted"/>
<keyword evidence="2" id="KW-0812">Transmembrane</keyword>
<keyword evidence="8" id="KW-1185">Reference proteome</keyword>
<dbReference type="STRING" id="1127699.HMPREF9151_00433"/>
<keyword evidence="4" id="KW-0472">Membrane</keyword>
<dbReference type="PANTHER" id="PTHR12815">
    <property type="entry name" value="SORTING AND ASSEMBLY MACHINERY SAMM50 PROTEIN FAMILY MEMBER"/>
    <property type="match status" value="1"/>
</dbReference>
<dbReference type="InterPro" id="IPR039910">
    <property type="entry name" value="D15-like"/>
</dbReference>